<evidence type="ECO:0000256" key="1">
    <source>
        <dbReference type="SAM" id="MobiDB-lite"/>
    </source>
</evidence>
<evidence type="ECO:0000313" key="2">
    <source>
        <dbReference type="EMBL" id="AAB70929.1"/>
    </source>
</evidence>
<dbReference type="RefSeq" id="WP_011178349.1">
    <property type="nucleotide sequence ID" value="NC_005909.1"/>
</dbReference>
<gene>
    <name evidence="2" type="primary">repA</name>
</gene>
<reference evidence="2" key="1">
    <citation type="journal article" date="1998" name="FEMS Microbiol. Lett.">
        <title>Sequence analysis of plasmid pRA2 from Pseudomonas alcaligenes NCIB 9867 (P25X) reveals a novel replication region.</title>
        <authorList>
            <person name="Kwong S.M."/>
            <person name="Yeo C.C."/>
            <person name="Chuah D."/>
            <person name="Poh C.L."/>
        </authorList>
    </citation>
    <scope>NUCLEOTIDE SEQUENCE</scope>
    <source>
        <strain evidence="2">NCIB 9867</strain>
        <plasmid evidence="2">pRA2</plasmid>
    </source>
</reference>
<accession>O30879</accession>
<reference evidence="2" key="2">
    <citation type="journal article" date="1998" name="FEMS Microbiol. Lett.">
        <title>Tn5563, a transposon encoding putative mercuric ion transport proteins located on plasmid pRA2 of Pseudomonas alcaligenes.</title>
        <authorList>
            <person name="Yeo C.C."/>
            <person name="Tham J.M."/>
            <person name="Kwong S.M."/>
            <person name="Yiin S."/>
            <person name="Poh C.L."/>
        </authorList>
    </citation>
    <scope>NUCLEOTIDE SEQUENCE</scope>
    <source>
        <strain evidence="2">NCIB 9867</strain>
        <plasmid evidence="2">pRA2</plasmid>
    </source>
</reference>
<sequence>MALEKRPYVPRVNGGGNYCGHQPESPRLSLIKPTTDKKRPGILKALQVRVQQYYGAPKTIPSLNAANGSKRQQRSERREACLRLLTAIVEFTDLASLRCGVPTQAGFLSLTLDYLVEFTGLHPRRAERAMADLKRANLISVSQPRQLQEDGSWRGLAAVKAINKLLFSVFGLGRRLRHERDRAAKRLAKKAAKVGGTLTSWARNALVVGNVIGKGAHAGHYRPPAPPGSPPRGVDPESYQQARHELLVALKTAHPDMTAEECNAEADKILRTKLQA</sequence>
<proteinExistence type="predicted"/>
<dbReference type="EMBL" id="U88088">
    <property type="protein sequence ID" value="AAB70929.1"/>
    <property type="molecule type" value="Genomic_DNA"/>
</dbReference>
<geneLocation type="plasmid" evidence="2">
    <name>pRA2</name>
</geneLocation>
<reference evidence="2" key="3">
    <citation type="journal article" date="2000" name="J. Bacteriol.">
        <title>Characterization of the endogenous plasmid from Pseudomonas alcaligenes NCIB 9867: DNA sequence and mechanism of transfer.</title>
        <authorList>
            <person name="Kwong S.M."/>
            <person name="Yeo C.C."/>
            <person name="Suwanto A."/>
            <person name="Poh C.L."/>
        </authorList>
    </citation>
    <scope>NUCLEOTIDE SEQUENCE</scope>
    <source>
        <strain evidence="2">NCIB 9867</strain>
        <plasmid evidence="2">pRA2</plasmid>
    </source>
</reference>
<feature type="region of interest" description="Disordered" evidence="1">
    <location>
        <begin position="218"/>
        <end position="239"/>
    </location>
</feature>
<name>O30879_AQUAC</name>
<keyword evidence="2" id="KW-0614">Plasmid</keyword>
<protein>
    <submittedName>
        <fullName evidence="2">RepA</fullName>
    </submittedName>
</protein>
<organism evidence="2">
    <name type="scientific">Aquipseudomonas alcaligenes</name>
    <name type="common">Pseudomonas alcaligenes</name>
    <dbReference type="NCBI Taxonomy" id="43263"/>
    <lineage>
        <taxon>Bacteria</taxon>
        <taxon>Pseudomonadati</taxon>
        <taxon>Pseudomonadota</taxon>
        <taxon>Gammaproteobacteria</taxon>
        <taxon>Pseudomonadales</taxon>
        <taxon>Pseudomonadaceae</taxon>
        <taxon>Aquipseudomonas</taxon>
    </lineage>
</organism>
<dbReference type="AlphaFoldDB" id="O30879"/>